<dbReference type="EMBL" id="VXIS01000029">
    <property type="protein sequence ID" value="KAA8912065.1"/>
    <property type="molecule type" value="Genomic_DNA"/>
</dbReference>
<evidence type="ECO:0000256" key="8">
    <source>
        <dbReference type="SAM" id="MobiDB-lite"/>
    </source>
</evidence>
<keyword evidence="11" id="KW-1185">Reference proteome</keyword>
<evidence type="ECO:0000313" key="10">
    <source>
        <dbReference type="EMBL" id="KAA8912065.1"/>
    </source>
</evidence>
<evidence type="ECO:0000256" key="9">
    <source>
        <dbReference type="SAM" id="Phobius"/>
    </source>
</evidence>
<keyword evidence="4 9" id="KW-0812">Transmembrane</keyword>
<keyword evidence="5 9" id="KW-1133">Transmembrane helix</keyword>
<gene>
    <name evidence="10" type="ORF">FN846DRAFT_361503</name>
</gene>
<keyword evidence="2" id="KW-0813">Transport</keyword>
<dbReference type="PANTHER" id="PTHR33281:SF19">
    <property type="entry name" value="VOLTAGE-DEPENDENT ANION CHANNEL-FORMING PROTEIN YNEE"/>
    <property type="match status" value="1"/>
</dbReference>
<evidence type="ECO:0000256" key="2">
    <source>
        <dbReference type="ARBA" id="ARBA00022448"/>
    </source>
</evidence>
<organism evidence="10 11">
    <name type="scientific">Sphaerosporella brunnea</name>
    <dbReference type="NCBI Taxonomy" id="1250544"/>
    <lineage>
        <taxon>Eukaryota</taxon>
        <taxon>Fungi</taxon>
        <taxon>Dikarya</taxon>
        <taxon>Ascomycota</taxon>
        <taxon>Pezizomycotina</taxon>
        <taxon>Pezizomycetes</taxon>
        <taxon>Pezizales</taxon>
        <taxon>Pyronemataceae</taxon>
        <taxon>Sphaerosporella</taxon>
    </lineage>
</organism>
<feature type="transmembrane region" description="Helical" evidence="9">
    <location>
        <begin position="126"/>
        <end position="146"/>
    </location>
</feature>
<evidence type="ECO:0000256" key="7">
    <source>
        <dbReference type="ARBA" id="ARBA00023136"/>
    </source>
</evidence>
<evidence type="ECO:0000256" key="3">
    <source>
        <dbReference type="ARBA" id="ARBA00022475"/>
    </source>
</evidence>
<feature type="compositionally biased region" description="Polar residues" evidence="8">
    <location>
        <begin position="1"/>
        <end position="20"/>
    </location>
</feature>
<evidence type="ECO:0000256" key="5">
    <source>
        <dbReference type="ARBA" id="ARBA00022989"/>
    </source>
</evidence>
<accession>A0A5J5F5S7</accession>
<feature type="transmembrane region" description="Helical" evidence="9">
    <location>
        <begin position="371"/>
        <end position="390"/>
    </location>
</feature>
<evidence type="ECO:0000313" key="11">
    <source>
        <dbReference type="Proteomes" id="UP000326924"/>
    </source>
</evidence>
<protein>
    <submittedName>
        <fullName evidence="10">Bestrophin, RFP-TM, chloride channel-domain-containing protein</fullName>
    </submittedName>
</protein>
<name>A0A5J5F5S7_9PEZI</name>
<comment type="subcellular location">
    <subcellularLocation>
        <location evidence="1">Cell membrane</location>
        <topology evidence="1">Multi-pass membrane protein</topology>
    </subcellularLocation>
</comment>
<sequence length="495" mass="55340">MTPNGTDGRSPPNSQETSGGFLSPPQSPKHSRKISNGTNGHGKSTDGGTIHPVLSKRTEVHKTLPQRATWDLDSYFAGPLDPNKHSRLPFFIRVHGSILPKLLVPLVFIAAWSTAIVVISKLVHSLAVDSLLLTVLGFVVALALSFRSTTAYERYQEGRKYWALLTLHSRQLAHVIWVHRKERTGTEFEKDDILAKLSAINLILAFAQACKHKLRHEIEYDYTDLKPLIDGLDTFAKAASSSDEPATVHNLELSERDRNWGEFLGIPFFESNPRKAYKAAIKAGKQHGNLPYEIIGYIGQFIKSSMDEGCMESAIMQGQVYNAFNNLMDAYGGCDRVLQTPLPLAYSIAISQITWLYVLVLPFQLYAKLEWVAIPGTIVAAYIILGLAAIGREIENPFGHDVNDLDLDRYCQSLQYDLNVLTSRPGKVENKNWMATNLNKPLWPYSLSGWNVWQNRSVAEIREALAGKVHQQAVAMTEGKFRSGEREEKIIRADV</sequence>
<dbReference type="InParanoid" id="A0A5J5F5S7"/>
<comment type="caution">
    <text evidence="10">The sequence shown here is derived from an EMBL/GenBank/DDBJ whole genome shotgun (WGS) entry which is preliminary data.</text>
</comment>
<dbReference type="AlphaFoldDB" id="A0A5J5F5S7"/>
<feature type="transmembrane region" description="Helical" evidence="9">
    <location>
        <begin position="102"/>
        <end position="120"/>
    </location>
</feature>
<dbReference type="OrthoDB" id="1368at2759"/>
<proteinExistence type="predicted"/>
<keyword evidence="7 9" id="KW-0472">Membrane</keyword>
<dbReference type="InterPro" id="IPR044669">
    <property type="entry name" value="YneE/VCCN1/2-like"/>
</dbReference>
<evidence type="ECO:0000256" key="6">
    <source>
        <dbReference type="ARBA" id="ARBA00023065"/>
    </source>
</evidence>
<dbReference type="GO" id="GO:0005886">
    <property type="term" value="C:plasma membrane"/>
    <property type="evidence" value="ECO:0007669"/>
    <property type="project" value="UniProtKB-SubCell"/>
</dbReference>
<dbReference type="Proteomes" id="UP000326924">
    <property type="component" value="Unassembled WGS sequence"/>
</dbReference>
<keyword evidence="6" id="KW-0406">Ion transport</keyword>
<keyword evidence="3" id="KW-1003">Cell membrane</keyword>
<dbReference type="PANTHER" id="PTHR33281">
    <property type="entry name" value="UPF0187 PROTEIN YNEE"/>
    <property type="match status" value="1"/>
</dbReference>
<feature type="transmembrane region" description="Helical" evidence="9">
    <location>
        <begin position="344"/>
        <end position="365"/>
    </location>
</feature>
<reference evidence="10 11" key="1">
    <citation type="submission" date="2019-09" db="EMBL/GenBank/DDBJ databases">
        <title>Draft genome of the ectomycorrhizal ascomycete Sphaerosporella brunnea.</title>
        <authorList>
            <consortium name="DOE Joint Genome Institute"/>
            <person name="Benucci G.M."/>
            <person name="Marozzi G."/>
            <person name="Antonielli L."/>
            <person name="Sanchez S."/>
            <person name="Marco P."/>
            <person name="Wang X."/>
            <person name="Falini L.B."/>
            <person name="Barry K."/>
            <person name="Haridas S."/>
            <person name="Lipzen A."/>
            <person name="Labutti K."/>
            <person name="Grigoriev I.V."/>
            <person name="Murat C."/>
            <person name="Martin F."/>
            <person name="Albertini E."/>
            <person name="Donnini D."/>
            <person name="Bonito G."/>
        </authorList>
    </citation>
    <scope>NUCLEOTIDE SEQUENCE [LARGE SCALE GENOMIC DNA]</scope>
    <source>
        <strain evidence="10 11">Sb_GMNB300</strain>
    </source>
</reference>
<feature type="region of interest" description="Disordered" evidence="8">
    <location>
        <begin position="1"/>
        <end position="52"/>
    </location>
</feature>
<evidence type="ECO:0000256" key="4">
    <source>
        <dbReference type="ARBA" id="ARBA00022692"/>
    </source>
</evidence>
<dbReference type="Pfam" id="PF25539">
    <property type="entry name" value="Bestrophin_2"/>
    <property type="match status" value="1"/>
</dbReference>
<dbReference type="GO" id="GO:0005254">
    <property type="term" value="F:chloride channel activity"/>
    <property type="evidence" value="ECO:0007669"/>
    <property type="project" value="InterPro"/>
</dbReference>
<evidence type="ECO:0000256" key="1">
    <source>
        <dbReference type="ARBA" id="ARBA00004651"/>
    </source>
</evidence>